<keyword evidence="1" id="KW-1133">Transmembrane helix</keyword>
<keyword evidence="1" id="KW-0472">Membrane</keyword>
<evidence type="ECO:0000256" key="1">
    <source>
        <dbReference type="SAM" id="Phobius"/>
    </source>
</evidence>
<keyword evidence="3" id="KW-1185">Reference proteome</keyword>
<dbReference type="Proteomes" id="UP001549099">
    <property type="component" value="Unassembled WGS sequence"/>
</dbReference>
<evidence type="ECO:0000313" key="2">
    <source>
        <dbReference type="EMBL" id="MET3576526.1"/>
    </source>
</evidence>
<sequence length="134" mass="15680">MLALIFLMMFLAMFAFSYAMRKWAGFKHPKWFEPYYVNDRHRKLDKWIRIPSMLLILAYSITIFSTGWVFRIPWLLQPWPLIFVHLTSIFILQAWMEKKYSDNPRAYVATIAEGVFGLGILLAALWSGVLGGSL</sequence>
<dbReference type="EMBL" id="JBEPLW010000025">
    <property type="protein sequence ID" value="MET3576526.1"/>
    <property type="molecule type" value="Genomic_DNA"/>
</dbReference>
<comment type="caution">
    <text evidence="2">The sequence shown here is derived from an EMBL/GenBank/DDBJ whole genome shotgun (WGS) entry which is preliminary data.</text>
</comment>
<name>A0ABV2GE08_9BACL</name>
<proteinExistence type="predicted"/>
<organism evidence="2 3">
    <name type="scientific">Bhargavaea ullalensis</name>
    <dbReference type="NCBI Taxonomy" id="1265685"/>
    <lineage>
        <taxon>Bacteria</taxon>
        <taxon>Bacillati</taxon>
        <taxon>Bacillota</taxon>
        <taxon>Bacilli</taxon>
        <taxon>Bacillales</taxon>
        <taxon>Caryophanaceae</taxon>
        <taxon>Bhargavaea</taxon>
    </lineage>
</organism>
<accession>A0ABV2GE08</accession>
<dbReference type="RefSeq" id="WP_354198650.1">
    <property type="nucleotide sequence ID" value="NZ_JBEPLW010000025.1"/>
</dbReference>
<dbReference type="InterPro" id="IPR025441">
    <property type="entry name" value="DUF4181"/>
</dbReference>
<feature type="transmembrane region" description="Helical" evidence="1">
    <location>
        <begin position="6"/>
        <end position="26"/>
    </location>
</feature>
<protein>
    <recommendedName>
        <fullName evidence="4">DUF4181 domain-containing protein</fullName>
    </recommendedName>
</protein>
<gene>
    <name evidence="2" type="ORF">ABID49_002455</name>
</gene>
<feature type="transmembrane region" description="Helical" evidence="1">
    <location>
        <begin position="76"/>
        <end position="95"/>
    </location>
</feature>
<evidence type="ECO:0008006" key="4">
    <source>
        <dbReference type="Google" id="ProtNLM"/>
    </source>
</evidence>
<feature type="transmembrane region" description="Helical" evidence="1">
    <location>
        <begin position="47"/>
        <end position="70"/>
    </location>
</feature>
<keyword evidence="1" id="KW-0812">Transmembrane</keyword>
<evidence type="ECO:0000313" key="3">
    <source>
        <dbReference type="Proteomes" id="UP001549099"/>
    </source>
</evidence>
<reference evidence="2 3" key="1">
    <citation type="submission" date="2024-06" db="EMBL/GenBank/DDBJ databases">
        <title>Genomic Encyclopedia of Type Strains, Phase IV (KMG-IV): sequencing the most valuable type-strain genomes for metagenomic binning, comparative biology and taxonomic classification.</title>
        <authorList>
            <person name="Goeker M."/>
        </authorList>
    </citation>
    <scope>NUCLEOTIDE SEQUENCE [LARGE SCALE GENOMIC DNA]</scope>
    <source>
        <strain evidence="2 3">DSM 26128</strain>
    </source>
</reference>
<feature type="transmembrane region" description="Helical" evidence="1">
    <location>
        <begin position="107"/>
        <end position="129"/>
    </location>
</feature>
<dbReference type="Pfam" id="PF13789">
    <property type="entry name" value="DUF4181"/>
    <property type="match status" value="1"/>
</dbReference>